<reference evidence="1 2" key="1">
    <citation type="submission" date="2020-06" db="EMBL/GenBank/DDBJ databases">
        <authorList>
            <person name="Li R."/>
            <person name="Bekaert M."/>
        </authorList>
    </citation>
    <scope>NUCLEOTIDE SEQUENCE [LARGE SCALE GENOMIC DNA]</scope>
    <source>
        <strain evidence="2">wild</strain>
    </source>
</reference>
<proteinExistence type="predicted"/>
<name>A0A6J8F1X7_MYTCO</name>
<protein>
    <submittedName>
        <fullName evidence="1">Uncharacterized protein</fullName>
    </submittedName>
</protein>
<dbReference type="OrthoDB" id="6159927at2759"/>
<accession>A0A6J8F1X7</accession>
<evidence type="ECO:0000313" key="1">
    <source>
        <dbReference type="EMBL" id="CAC5426747.1"/>
    </source>
</evidence>
<sequence length="550" mass="62100">MLPKFHLIEAIQRDKDLRVRWLLSNFDFGKLFGHVFKKTLELNNIKMAKAIAWVITNSFFIRYRSILHLIKFRIWPGFRCICNKKDVAFICSNLFEIIIESTRIEKVIPRKFAGFIVRQIPYEKDSKEARVITSRLSEYWKTDVCCDNIVIPGRKAESLFDNHSNLTLICSSVIRSKGMPFNHKLESVQCIQLYCTFKGVIPVGESHFPSSVCHYPTDVIEGCPVLATQIKIGDKVGTTDSLGQFKSNGTLGGFLKHLGFSCFLTCAHVVFDLETLLGRIPNDIDNKGIDVFTPSPHNAIPIRCGRVLRRVFEHSDKDKTSIDAALVNILDGVTGDPHSIVDHFGFSRPFTQLDYLITKASNKTCTTVTCDSKLSEPVKYYEEYTHNVRRYAMFQYNKQLPFYIAGLTSIDLNEICIDISSICNSKADVLCPGGFLRIKDKVKITPQEDYFEVQFPVAGGPVQPGYSQPLMIATTAHMQLRPGNLAGQRVFRMYNQLLLNLPLNLGDSGTCIYIIDDNKRKGCIGMAIAFLSAGQCIITPLKEILNKIKH</sequence>
<dbReference type="EMBL" id="CACVKT020010452">
    <property type="protein sequence ID" value="CAC5426747.1"/>
    <property type="molecule type" value="Genomic_DNA"/>
</dbReference>
<gene>
    <name evidence="1" type="ORF">MCOR_58431</name>
</gene>
<dbReference type="Proteomes" id="UP000507470">
    <property type="component" value="Unassembled WGS sequence"/>
</dbReference>
<organism evidence="1 2">
    <name type="scientific">Mytilus coruscus</name>
    <name type="common">Sea mussel</name>
    <dbReference type="NCBI Taxonomy" id="42192"/>
    <lineage>
        <taxon>Eukaryota</taxon>
        <taxon>Metazoa</taxon>
        <taxon>Spiralia</taxon>
        <taxon>Lophotrochozoa</taxon>
        <taxon>Mollusca</taxon>
        <taxon>Bivalvia</taxon>
        <taxon>Autobranchia</taxon>
        <taxon>Pteriomorphia</taxon>
        <taxon>Mytilida</taxon>
        <taxon>Mytiloidea</taxon>
        <taxon>Mytilidae</taxon>
        <taxon>Mytilinae</taxon>
        <taxon>Mytilus</taxon>
    </lineage>
</organism>
<dbReference type="AlphaFoldDB" id="A0A6J8F1X7"/>
<evidence type="ECO:0000313" key="2">
    <source>
        <dbReference type="Proteomes" id="UP000507470"/>
    </source>
</evidence>
<keyword evidence="2" id="KW-1185">Reference proteome</keyword>